<keyword evidence="3" id="KW-0677">Repeat</keyword>
<dbReference type="Pfam" id="PF00835">
    <property type="entry name" value="SNAP-25"/>
    <property type="match status" value="3"/>
</dbReference>
<reference evidence="9" key="1">
    <citation type="submission" date="2020-11" db="EMBL/GenBank/DDBJ databases">
        <authorList>
            <person name="Tran Van P."/>
        </authorList>
    </citation>
    <scope>NUCLEOTIDE SEQUENCE</scope>
</reference>
<comment type="similarity">
    <text evidence="1 7">Belongs to the SNAP-25 family.</text>
</comment>
<gene>
    <name evidence="9" type="ORF">DSTB1V02_LOCUS4507</name>
</gene>
<evidence type="ECO:0000256" key="4">
    <source>
        <dbReference type="ARBA" id="ARBA00023018"/>
    </source>
</evidence>
<evidence type="ECO:0000313" key="9">
    <source>
        <dbReference type="EMBL" id="CAD7244613.1"/>
    </source>
</evidence>
<evidence type="ECO:0000256" key="2">
    <source>
        <dbReference type="ARBA" id="ARBA00022599"/>
    </source>
</evidence>
<dbReference type="GO" id="GO:0031201">
    <property type="term" value="C:SNARE complex"/>
    <property type="evidence" value="ECO:0007669"/>
    <property type="project" value="TreeGrafter"/>
</dbReference>
<dbReference type="GO" id="GO:0043005">
    <property type="term" value="C:neuron projection"/>
    <property type="evidence" value="ECO:0007669"/>
    <property type="project" value="UniProtKB-KW"/>
</dbReference>
<dbReference type="SMART" id="SM00397">
    <property type="entry name" value="t_SNARE"/>
    <property type="match status" value="7"/>
</dbReference>
<dbReference type="InterPro" id="IPR000727">
    <property type="entry name" value="T_SNARE_dom"/>
</dbReference>
<feature type="domain" description="T-SNARE coiled-coil homology" evidence="8">
    <location>
        <begin position="670"/>
        <end position="732"/>
    </location>
</feature>
<dbReference type="EMBL" id="LR900187">
    <property type="protein sequence ID" value="CAD7244613.1"/>
    <property type="molecule type" value="Genomic_DNA"/>
</dbReference>
<dbReference type="GO" id="GO:0005886">
    <property type="term" value="C:plasma membrane"/>
    <property type="evidence" value="ECO:0007669"/>
    <property type="project" value="TreeGrafter"/>
</dbReference>
<evidence type="ECO:0000313" key="10">
    <source>
        <dbReference type="Proteomes" id="UP000677054"/>
    </source>
</evidence>
<dbReference type="GO" id="GO:0019905">
    <property type="term" value="F:syntaxin binding"/>
    <property type="evidence" value="ECO:0007669"/>
    <property type="project" value="TreeGrafter"/>
</dbReference>
<evidence type="ECO:0000259" key="8">
    <source>
        <dbReference type="PROSITE" id="PS50192"/>
    </source>
</evidence>
<dbReference type="OrthoDB" id="18679at2759"/>
<comment type="subcellular location">
    <subcellularLocation>
        <location evidence="6">Synapse</location>
        <location evidence="6">Synaptosome</location>
    </subcellularLocation>
</comment>
<dbReference type="GO" id="GO:0031629">
    <property type="term" value="P:synaptic vesicle fusion to presynaptic active zone membrane"/>
    <property type="evidence" value="ECO:0007669"/>
    <property type="project" value="TreeGrafter"/>
</dbReference>
<feature type="non-terminal residue" evidence="9">
    <location>
        <position position="1"/>
    </location>
</feature>
<dbReference type="SUPFAM" id="SSF58038">
    <property type="entry name" value="SNARE fusion complex"/>
    <property type="match status" value="7"/>
</dbReference>
<keyword evidence="5" id="KW-0175">Coiled coil</keyword>
<evidence type="ECO:0000256" key="1">
    <source>
        <dbReference type="ARBA" id="ARBA00009480"/>
    </source>
</evidence>
<keyword evidence="10" id="KW-1185">Reference proteome</keyword>
<feature type="domain" description="T-SNARE coiled-coil homology" evidence="8">
    <location>
        <begin position="478"/>
        <end position="540"/>
    </location>
</feature>
<name>A0A7R8X721_9CRUS</name>
<dbReference type="Proteomes" id="UP000677054">
    <property type="component" value="Unassembled WGS sequence"/>
</dbReference>
<dbReference type="GO" id="GO:0016082">
    <property type="term" value="P:synaptic vesicle priming"/>
    <property type="evidence" value="ECO:0007669"/>
    <property type="project" value="TreeGrafter"/>
</dbReference>
<dbReference type="AlphaFoldDB" id="A0A7R8X721"/>
<dbReference type="GO" id="GO:0005484">
    <property type="term" value="F:SNAP receptor activity"/>
    <property type="evidence" value="ECO:0007669"/>
    <property type="project" value="TreeGrafter"/>
</dbReference>
<organism evidence="9">
    <name type="scientific">Darwinula stevensoni</name>
    <dbReference type="NCBI Taxonomy" id="69355"/>
    <lineage>
        <taxon>Eukaryota</taxon>
        <taxon>Metazoa</taxon>
        <taxon>Ecdysozoa</taxon>
        <taxon>Arthropoda</taxon>
        <taxon>Crustacea</taxon>
        <taxon>Oligostraca</taxon>
        <taxon>Ostracoda</taxon>
        <taxon>Podocopa</taxon>
        <taxon>Podocopida</taxon>
        <taxon>Darwinulocopina</taxon>
        <taxon>Darwinuloidea</taxon>
        <taxon>Darwinulidae</taxon>
        <taxon>Darwinula</taxon>
    </lineage>
</organism>
<dbReference type="InterPro" id="IPR000928">
    <property type="entry name" value="SNAP-25_dom"/>
</dbReference>
<dbReference type="GO" id="GO:0098793">
    <property type="term" value="C:presynapse"/>
    <property type="evidence" value="ECO:0007669"/>
    <property type="project" value="GOC"/>
</dbReference>
<evidence type="ECO:0000256" key="3">
    <source>
        <dbReference type="ARBA" id="ARBA00022737"/>
    </source>
</evidence>
<dbReference type="PANTHER" id="PTHR19305:SF14">
    <property type="entry name" value="SYNAPTOSOMAL-ASSOCIATED PROTEIN-RELATED"/>
    <property type="match status" value="1"/>
</dbReference>
<protein>
    <recommendedName>
        <fullName evidence="7">Synaptosomal-associated protein</fullName>
    </recommendedName>
</protein>
<feature type="domain" description="T-SNARE coiled-coil homology" evidence="8">
    <location>
        <begin position="287"/>
        <end position="349"/>
    </location>
</feature>
<evidence type="ECO:0000256" key="6">
    <source>
        <dbReference type="ARBA" id="ARBA00034102"/>
    </source>
</evidence>
<sequence length="736" mass="82311">MGLSDGETRSHLQLLADQVTSESLESTRRSVAMCERSWDAGVTSLVALHRQADQLDGMEQGMRQIHVDVQTASGHLAEMRRCCGLCPLPCWRASLFEDGQEWKKDADGKVVERQPQRLQRPPVASGYISRLTDDEREDEMEANLQKIDRIEMAMDPSDGETRSHLQLQADRVTIESLESTRRSVAMCEESWDAGAKTQVALQRQGDQLDGVEQAMMQIRVEVREASGNLAKMRRCCCLCILPCRRASRFEEVAVWNRSGNGKVVERQPKRLPPPEVASDCIPRLTDDAREEEMEANVQRIAQIIGNMRAMAIDIGYEVEAQKAQVAVIAGMAASNEIHIKEVNNLAGKILKSQSHLQLLADQVTSKSLESTRRSVAMCEKSWDAGVTSLVALHRQADQLDGMEQGMRQIHVDVQTASGHLAEMRRCCGLCPLPCWRASLFEDGQEWKKDADGKVVERQPQRLQRPPVASGYISRLTDDEREDEMEANLQKIDRIVRNMYDMANDIGYEVDAQNAQVTVIADMATSNEGRIEDATHQTGKILKEKRAPLQLHADRMTNASLESMRRSAAHCAESWDKGVNTLIALHRQGDQLDGLEQAMRQIRVEVREASGHLAEMRRCCGLCPLPCWRASLFEDGQEWKEDADEKVVGRQPQRLPPPQVTSGYISRLTDDEREDEIEANLQQIVQLIGNMRDIAIDIGQEVDAQSAQVDGIAGMAASNQGCIKDVTHQTGKILKSH</sequence>
<keyword evidence="2" id="KW-0771">Synaptosome</keyword>
<evidence type="ECO:0000256" key="5">
    <source>
        <dbReference type="ARBA" id="ARBA00023054"/>
    </source>
</evidence>
<dbReference type="Gene3D" id="1.20.5.110">
    <property type="match status" value="7"/>
</dbReference>
<proteinExistence type="inferred from homology"/>
<dbReference type="PROSITE" id="PS50192">
    <property type="entry name" value="T_SNARE"/>
    <property type="match status" value="3"/>
</dbReference>
<evidence type="ECO:0000256" key="7">
    <source>
        <dbReference type="RuleBase" id="RU003496"/>
    </source>
</evidence>
<dbReference type="EMBL" id="CAJPEV010000670">
    <property type="protein sequence ID" value="CAG0887469.1"/>
    <property type="molecule type" value="Genomic_DNA"/>
</dbReference>
<dbReference type="PANTHER" id="PTHR19305">
    <property type="entry name" value="SYNAPTOSOMAL ASSOCIATED PROTEIN"/>
    <property type="match status" value="1"/>
</dbReference>
<keyword evidence="4" id="KW-0770">Synapse</keyword>
<accession>A0A7R8X721</accession>